<keyword evidence="9" id="KW-1185">Reference proteome</keyword>
<dbReference type="GeneID" id="7196444"/>
<feature type="compositionally biased region" description="Basic and acidic residues" evidence="7">
    <location>
        <begin position="22"/>
        <end position="38"/>
    </location>
</feature>
<evidence type="ECO:0000256" key="5">
    <source>
        <dbReference type="ARBA" id="ARBA00044554"/>
    </source>
</evidence>
<comment type="cofactor">
    <cofactor evidence="6">
        <name>Mg(2+)</name>
        <dbReference type="ChEBI" id="CHEBI:18420"/>
    </cofactor>
</comment>
<reference evidence="8 9" key="1">
    <citation type="journal article" date="2008" name="Nature">
        <title>The Phaeodactylum genome reveals the evolutionary history of diatom genomes.</title>
        <authorList>
            <person name="Bowler C."/>
            <person name="Allen A.E."/>
            <person name="Badger J.H."/>
            <person name="Grimwood J."/>
            <person name="Jabbari K."/>
            <person name="Kuo A."/>
            <person name="Maheswari U."/>
            <person name="Martens C."/>
            <person name="Maumus F."/>
            <person name="Otillar R.P."/>
            <person name="Rayko E."/>
            <person name="Salamov A."/>
            <person name="Vandepoele K."/>
            <person name="Beszteri B."/>
            <person name="Gruber A."/>
            <person name="Heijde M."/>
            <person name="Katinka M."/>
            <person name="Mock T."/>
            <person name="Valentin K."/>
            <person name="Verret F."/>
            <person name="Berges J.A."/>
            <person name="Brownlee C."/>
            <person name="Cadoret J.P."/>
            <person name="Chiovitti A."/>
            <person name="Choi C.J."/>
            <person name="Coesel S."/>
            <person name="De Martino A."/>
            <person name="Detter J.C."/>
            <person name="Durkin C."/>
            <person name="Falciatore A."/>
            <person name="Fournet J."/>
            <person name="Haruta M."/>
            <person name="Huysman M.J."/>
            <person name="Jenkins B.D."/>
            <person name="Jiroutova K."/>
            <person name="Jorgensen R.E."/>
            <person name="Joubert Y."/>
            <person name="Kaplan A."/>
            <person name="Kroger N."/>
            <person name="Kroth P.G."/>
            <person name="La Roche J."/>
            <person name="Lindquist E."/>
            <person name="Lommer M."/>
            <person name="Martin-Jezequel V."/>
            <person name="Lopez P.J."/>
            <person name="Lucas S."/>
            <person name="Mangogna M."/>
            <person name="McGinnis K."/>
            <person name="Medlin L.K."/>
            <person name="Montsant A."/>
            <person name="Oudot-Le Secq M.P."/>
            <person name="Napoli C."/>
            <person name="Obornik M."/>
            <person name="Parker M.S."/>
            <person name="Petit J.L."/>
            <person name="Porcel B.M."/>
            <person name="Poulsen N."/>
            <person name="Robison M."/>
            <person name="Rychlewski L."/>
            <person name="Rynearson T.A."/>
            <person name="Schmutz J."/>
            <person name="Shapiro H."/>
            <person name="Siaut M."/>
            <person name="Stanley M."/>
            <person name="Sussman M.R."/>
            <person name="Taylor A.R."/>
            <person name="Vardi A."/>
            <person name="von Dassow P."/>
            <person name="Vyverman W."/>
            <person name="Willis A."/>
            <person name="Wyrwicz L.S."/>
            <person name="Rokhsar D.S."/>
            <person name="Weissenbach J."/>
            <person name="Armbrust E.V."/>
            <person name="Green B.R."/>
            <person name="Van de Peer Y."/>
            <person name="Grigoriev I.V."/>
        </authorList>
    </citation>
    <scope>NUCLEOTIDE SEQUENCE [LARGE SCALE GENOMIC DNA]</scope>
    <source>
        <strain evidence="8 9">CCAP 1055/1</strain>
    </source>
</reference>
<dbReference type="STRING" id="556484.B7FPS8"/>
<dbReference type="HOGENOM" id="CLU_034742_2_0_1"/>
<dbReference type="OMA" id="QTEADRC"/>
<dbReference type="InParanoid" id="B7FPS8"/>
<evidence type="ECO:0000256" key="2">
    <source>
        <dbReference type="ARBA" id="ARBA00012633"/>
    </source>
</evidence>
<dbReference type="OrthoDB" id="10254945at2759"/>
<dbReference type="InterPro" id="IPR050725">
    <property type="entry name" value="CysQ/Inositol_MonoPase"/>
</dbReference>
<dbReference type="eggNOG" id="KOG3099">
    <property type="taxonomic scope" value="Eukaryota"/>
</dbReference>
<dbReference type="Pfam" id="PF00459">
    <property type="entry name" value="Inositol_P"/>
    <property type="match status" value="1"/>
</dbReference>
<dbReference type="InterPro" id="IPR000760">
    <property type="entry name" value="Inositol_monophosphatase-like"/>
</dbReference>
<evidence type="ECO:0000256" key="4">
    <source>
        <dbReference type="ARBA" id="ARBA00041815"/>
    </source>
</evidence>
<dbReference type="PANTHER" id="PTHR43028:SF5">
    <property type="entry name" value="3'(2'),5'-BISPHOSPHATE NUCLEOTIDASE 1"/>
    <property type="match status" value="1"/>
</dbReference>
<dbReference type="PaxDb" id="2850-Phatr31948"/>
<dbReference type="Gene3D" id="3.30.540.10">
    <property type="entry name" value="Fructose-1,6-Bisphosphatase, subunit A, domain 1"/>
    <property type="match status" value="1"/>
</dbReference>
<dbReference type="KEGG" id="pti:PHATRDRAFT_31948"/>
<feature type="binding site" evidence="6">
    <location>
        <position position="116"/>
    </location>
    <ligand>
        <name>Mg(2+)</name>
        <dbReference type="ChEBI" id="CHEBI:18420"/>
        <label>1</label>
        <note>catalytic</note>
    </ligand>
</feature>
<dbReference type="SUPFAM" id="SSF56655">
    <property type="entry name" value="Carbohydrate phosphatase"/>
    <property type="match status" value="1"/>
</dbReference>
<dbReference type="PROSITE" id="PS00630">
    <property type="entry name" value="IMP_2"/>
    <property type="match status" value="1"/>
</dbReference>
<gene>
    <name evidence="8" type="ORF">PHATRDRAFT_31948</name>
</gene>
<comment type="similarity">
    <text evidence="1">Belongs to the inositol monophosphatase superfamily.</text>
</comment>
<evidence type="ECO:0000256" key="6">
    <source>
        <dbReference type="PIRSR" id="PIRSR600760-2"/>
    </source>
</evidence>
<feature type="binding site" evidence="6">
    <location>
        <position position="117"/>
    </location>
    <ligand>
        <name>Mg(2+)</name>
        <dbReference type="ChEBI" id="CHEBI:18420"/>
        <label>1</label>
        <note>catalytic</note>
    </ligand>
</feature>
<evidence type="ECO:0000256" key="1">
    <source>
        <dbReference type="ARBA" id="ARBA00009759"/>
    </source>
</evidence>
<feature type="region of interest" description="Disordered" evidence="7">
    <location>
        <begin position="22"/>
        <end position="41"/>
    </location>
</feature>
<dbReference type="RefSeq" id="XP_002177266.1">
    <property type="nucleotide sequence ID" value="XM_002177230.1"/>
</dbReference>
<name>B7FPS8_PHATC</name>
<dbReference type="InterPro" id="IPR020550">
    <property type="entry name" value="Inositol_monophosphatase_CS"/>
</dbReference>
<keyword evidence="6" id="KW-0479">Metal-binding</keyword>
<dbReference type="EC" id="3.1.3.7" evidence="2"/>
<keyword evidence="6" id="KW-0460">Magnesium</keyword>
<accession>B7FPS8</accession>
<dbReference type="Proteomes" id="UP000000759">
    <property type="component" value="Chromosome 1"/>
</dbReference>
<proteinExistence type="inferred from homology"/>
<dbReference type="GO" id="GO:0046854">
    <property type="term" value="P:phosphatidylinositol phosphate biosynthetic process"/>
    <property type="evidence" value="ECO:0007669"/>
    <property type="project" value="InterPro"/>
</dbReference>
<feature type="binding site" evidence="6">
    <location>
        <position position="114"/>
    </location>
    <ligand>
        <name>Mg(2+)</name>
        <dbReference type="ChEBI" id="CHEBI:18420"/>
        <label>1</label>
        <note>catalytic</note>
    </ligand>
</feature>
<dbReference type="AlphaFoldDB" id="B7FPS8"/>
<feature type="binding site" evidence="6">
    <location>
        <position position="71"/>
    </location>
    <ligand>
        <name>Mg(2+)</name>
        <dbReference type="ChEBI" id="CHEBI:18420"/>
        <label>1</label>
        <note>catalytic</note>
    </ligand>
</feature>
<protein>
    <recommendedName>
        <fullName evidence="3">3'(2'),5'-bisphosphate nucleotidase 1</fullName>
        <ecNumber evidence="2">3.1.3.7</ecNumber>
    </recommendedName>
    <alternativeName>
        <fullName evidence="4">Bisphosphate 3'-nucleotidase 1</fullName>
    </alternativeName>
    <alternativeName>
        <fullName evidence="5">Inositol-polyphosphate 1-phosphatase</fullName>
    </alternativeName>
</protein>
<evidence type="ECO:0000313" key="8">
    <source>
        <dbReference type="EMBL" id="EEC51729.1"/>
    </source>
</evidence>
<dbReference type="EMBL" id="CM000605">
    <property type="protein sequence ID" value="EEC51729.1"/>
    <property type="molecule type" value="Genomic_DNA"/>
</dbReference>
<dbReference type="PRINTS" id="PR00377">
    <property type="entry name" value="IMPHPHTASES"/>
</dbReference>
<dbReference type="GO" id="GO:0046872">
    <property type="term" value="F:metal ion binding"/>
    <property type="evidence" value="ECO:0007669"/>
    <property type="project" value="UniProtKB-KW"/>
</dbReference>
<organism evidence="8 9">
    <name type="scientific">Phaeodactylum tricornutum (strain CCAP 1055/1)</name>
    <dbReference type="NCBI Taxonomy" id="556484"/>
    <lineage>
        <taxon>Eukaryota</taxon>
        <taxon>Sar</taxon>
        <taxon>Stramenopiles</taxon>
        <taxon>Ochrophyta</taxon>
        <taxon>Bacillariophyta</taxon>
        <taxon>Bacillariophyceae</taxon>
        <taxon>Bacillariophycidae</taxon>
        <taxon>Naviculales</taxon>
        <taxon>Phaeodactylaceae</taxon>
        <taxon>Phaeodactylum</taxon>
    </lineage>
</organism>
<evidence type="ECO:0000256" key="7">
    <source>
        <dbReference type="SAM" id="MobiDB-lite"/>
    </source>
</evidence>
<dbReference type="Gene3D" id="3.40.190.80">
    <property type="match status" value="1"/>
</dbReference>
<evidence type="ECO:0000313" key="9">
    <source>
        <dbReference type="Proteomes" id="UP000000759"/>
    </source>
</evidence>
<reference evidence="9" key="2">
    <citation type="submission" date="2008-08" db="EMBL/GenBank/DDBJ databases">
        <authorList>
            <consortium name="Diatom Consortium"/>
            <person name="Grigoriev I."/>
            <person name="Grimwood J."/>
            <person name="Kuo A."/>
            <person name="Otillar R.P."/>
            <person name="Salamov A."/>
            <person name="Detter J.C."/>
            <person name="Lindquist E."/>
            <person name="Shapiro H."/>
            <person name="Lucas S."/>
            <person name="Glavina del Rio T."/>
            <person name="Pitluck S."/>
            <person name="Rokhsar D."/>
            <person name="Bowler C."/>
        </authorList>
    </citation>
    <scope>GENOME REANNOTATION</scope>
    <source>
        <strain evidence="9">CCAP 1055/1</strain>
    </source>
</reference>
<evidence type="ECO:0000256" key="3">
    <source>
        <dbReference type="ARBA" id="ARBA00040342"/>
    </source>
</evidence>
<feature type="binding site" evidence="6">
    <location>
        <position position="248"/>
    </location>
    <ligand>
        <name>Mg(2+)</name>
        <dbReference type="ChEBI" id="CHEBI:18420"/>
        <label>1</label>
        <note>catalytic</note>
    </ligand>
</feature>
<dbReference type="PANTHER" id="PTHR43028">
    <property type="entry name" value="3'(2'),5'-BISPHOSPHATE NUCLEOTIDASE 1"/>
    <property type="match status" value="1"/>
</dbReference>
<sequence length="317" mass="33933">MQQINEDACVRGCHEIRDVQEERDQGSSFHVEFKDSSDPRSALTEADSRAQKAIVAALKQDWGPELRIIGEEDPKDGFLSVATNKTALRINLCSSIFKEDCDMQTLSDIIVFVDPLDGTREFVEGRLQNCQVLIGISVGGIASAGAIGIPFPTGNLDESPTVVYGKVGLGHGIIGSPLPNAHGRIPLSQPLLATGDTILPIMAEARRIVQEHFGGINCLYGGAGNKILAAALGLVDCTIQHKFGGPWDTCAPAAVLKSMGGEITDLLGEDLSVYQEGEQEQSTRRGFVATGRNSLIPHKVLVAALQESKRITTYING</sequence>
<dbReference type="GO" id="GO:0008441">
    <property type="term" value="F:3'(2'),5'-bisphosphate nucleotidase activity"/>
    <property type="evidence" value="ECO:0007669"/>
    <property type="project" value="UniProtKB-EC"/>
</dbReference>